<feature type="transmembrane region" description="Helical" evidence="1">
    <location>
        <begin position="191"/>
        <end position="218"/>
    </location>
</feature>
<evidence type="ECO:0008006" key="4">
    <source>
        <dbReference type="Google" id="ProtNLM"/>
    </source>
</evidence>
<sequence length="413" mass="47724">MANRRIYEPLIFGRKMNYLIDINSWKRRALVAYLYAIVSIMIFVLLGSRSIWLLSVMFLLPFCYNNITSLCLRFGKSNIVLLILAWCFMSSYWSNWAGLVRLETLFQCFIFFTALLISEIYSPNTIFRVLRDVALLCVVLVFISLILSPSSNLSSFVAIYHHKNTTGQFLGLCTIILLFSKDVLRFKKIFILLSLSLLLLTNSTTSIIAFILAISAGYLTISITDSTRAWLHFTLSRVGYWALLFLFIQIYIFHIDILDFIYNNLSDEAITGRGILWKTMLYHAEEKIVMGFGYASVWWHDDYSEIYFTDLARTNLNWVEKLSGSDGGFVDVVLSLGLIGLFMFITFLYTILLNLLKMDDRNQRSILISLFCLITTFGITESIFLVPQNAFWFFLLLIFCMSIPIKNKNNYVC</sequence>
<feature type="transmembrane region" description="Helical" evidence="1">
    <location>
        <begin position="365"/>
        <end position="384"/>
    </location>
</feature>
<feature type="transmembrane region" description="Helical" evidence="1">
    <location>
        <begin position="52"/>
        <end position="72"/>
    </location>
</feature>
<keyword evidence="3" id="KW-1185">Reference proteome</keyword>
<name>A0ABY3MUB4_9GAMM</name>
<feature type="transmembrane region" description="Helical" evidence="1">
    <location>
        <begin position="238"/>
        <end position="258"/>
    </location>
</feature>
<evidence type="ECO:0000313" key="2">
    <source>
        <dbReference type="EMBL" id="TYK64774.1"/>
    </source>
</evidence>
<organism evidence="2 3">
    <name type="scientific">Colwellia echini</name>
    <dbReference type="NCBI Taxonomy" id="1982103"/>
    <lineage>
        <taxon>Bacteria</taxon>
        <taxon>Pseudomonadati</taxon>
        <taxon>Pseudomonadota</taxon>
        <taxon>Gammaproteobacteria</taxon>
        <taxon>Alteromonadales</taxon>
        <taxon>Colwelliaceae</taxon>
        <taxon>Colwellia</taxon>
    </lineage>
</organism>
<feature type="transmembrane region" description="Helical" evidence="1">
    <location>
        <begin position="104"/>
        <end position="121"/>
    </location>
</feature>
<dbReference type="EMBL" id="PJAI02000018">
    <property type="protein sequence ID" value="TYK64774.1"/>
    <property type="molecule type" value="Genomic_DNA"/>
</dbReference>
<protein>
    <recommendedName>
        <fullName evidence="4">O-antigen ligase domain-containing protein</fullName>
    </recommendedName>
</protein>
<feature type="transmembrane region" description="Helical" evidence="1">
    <location>
        <begin position="390"/>
        <end position="407"/>
    </location>
</feature>
<keyword evidence="1" id="KW-0472">Membrane</keyword>
<reference evidence="2 3" key="1">
    <citation type="submission" date="2019-08" db="EMBL/GenBank/DDBJ databases">
        <title>Microbe sample from Colwellia echini.</title>
        <authorList>
            <person name="Christiansen L."/>
            <person name="Pathiraja D."/>
            <person name="Schultz-Johansen M."/>
            <person name="Choi I.-G."/>
            <person name="Stougaard P."/>
        </authorList>
    </citation>
    <scope>NUCLEOTIDE SEQUENCE [LARGE SCALE GENOMIC DNA]</scope>
    <source>
        <strain evidence="2 3">A3</strain>
    </source>
</reference>
<accession>A0ABY3MUB4</accession>
<feature type="transmembrane region" description="Helical" evidence="1">
    <location>
        <begin position="332"/>
        <end position="353"/>
    </location>
</feature>
<feature type="transmembrane region" description="Helical" evidence="1">
    <location>
        <begin position="79"/>
        <end position="98"/>
    </location>
</feature>
<dbReference type="Proteomes" id="UP000815846">
    <property type="component" value="Unassembled WGS sequence"/>
</dbReference>
<keyword evidence="1" id="KW-1133">Transmembrane helix</keyword>
<gene>
    <name evidence="2" type="ORF">CWS31_013860</name>
</gene>
<proteinExistence type="predicted"/>
<keyword evidence="1" id="KW-0812">Transmembrane</keyword>
<comment type="caution">
    <text evidence="2">The sequence shown here is derived from an EMBL/GenBank/DDBJ whole genome shotgun (WGS) entry which is preliminary data.</text>
</comment>
<feature type="transmembrane region" description="Helical" evidence="1">
    <location>
        <begin position="29"/>
        <end position="46"/>
    </location>
</feature>
<evidence type="ECO:0000313" key="3">
    <source>
        <dbReference type="Proteomes" id="UP000815846"/>
    </source>
</evidence>
<evidence type="ECO:0000256" key="1">
    <source>
        <dbReference type="SAM" id="Phobius"/>
    </source>
</evidence>
<feature type="transmembrane region" description="Helical" evidence="1">
    <location>
        <begin position="133"/>
        <end position="160"/>
    </location>
</feature>